<organism evidence="1 2">
    <name type="scientific">Deinococcus arcticus</name>
    <dbReference type="NCBI Taxonomy" id="2136176"/>
    <lineage>
        <taxon>Bacteria</taxon>
        <taxon>Thermotogati</taxon>
        <taxon>Deinococcota</taxon>
        <taxon>Deinococci</taxon>
        <taxon>Deinococcales</taxon>
        <taxon>Deinococcaceae</taxon>
        <taxon>Deinococcus</taxon>
    </lineage>
</organism>
<protein>
    <submittedName>
        <fullName evidence="1">Uncharacterized protein</fullName>
    </submittedName>
</protein>
<keyword evidence="2" id="KW-1185">Reference proteome</keyword>
<sequence length="283" mass="30573">MLRGGIGLGALGSAGVLTEPGTPLAWAALGLGLLGVGWGAWREAHRPVPAPRPAPPRSRCRLRLVTASPQLGEEVQLRLQVPPSSSLGPQEVQLWLHVPHHSPLPLRLCACQLTLESAERWYDLTARLPRLLPAGPVTLSVGRTQCRLPNLRPARPLQLRRQLDETQACEALLNGPDPGWTAAQLYGVGAGPWSALSDEDYRRAFPVTAGQLAAYATATGWTERHIRRAPSGEPLPVIVETDGGFSLLRPGGHSEYEVIGTAPTQEALVMIYLLGRFPWLPRA</sequence>
<dbReference type="AlphaFoldDB" id="A0A2T3W9T7"/>
<proteinExistence type="predicted"/>
<comment type="caution">
    <text evidence="1">The sequence shown here is derived from an EMBL/GenBank/DDBJ whole genome shotgun (WGS) entry which is preliminary data.</text>
</comment>
<reference evidence="1 2" key="1">
    <citation type="submission" date="2018-03" db="EMBL/GenBank/DDBJ databases">
        <title>Draft genome of Deinococcus sp. OD32.</title>
        <authorList>
            <person name="Wang X.-P."/>
            <person name="Du Z.-J."/>
        </authorList>
    </citation>
    <scope>NUCLEOTIDE SEQUENCE [LARGE SCALE GENOMIC DNA]</scope>
    <source>
        <strain evidence="1 2">OD32</strain>
    </source>
</reference>
<evidence type="ECO:0000313" key="2">
    <source>
        <dbReference type="Proteomes" id="UP000240317"/>
    </source>
</evidence>
<dbReference type="Proteomes" id="UP000240317">
    <property type="component" value="Unassembled WGS sequence"/>
</dbReference>
<accession>A0A2T3W9T7</accession>
<gene>
    <name evidence="1" type="ORF">C8263_05350</name>
</gene>
<name>A0A2T3W9T7_9DEIO</name>
<evidence type="ECO:0000313" key="1">
    <source>
        <dbReference type="EMBL" id="PTA68678.1"/>
    </source>
</evidence>
<dbReference type="EMBL" id="PYSV01000004">
    <property type="protein sequence ID" value="PTA68678.1"/>
    <property type="molecule type" value="Genomic_DNA"/>
</dbReference>